<proteinExistence type="predicted"/>
<accession>A0A4Y9ZMB8</accession>
<dbReference type="SUPFAM" id="SSF50494">
    <property type="entry name" value="Trypsin-like serine proteases"/>
    <property type="match status" value="1"/>
</dbReference>
<reference evidence="1 2" key="1">
    <citation type="submission" date="2019-02" db="EMBL/GenBank/DDBJ databases">
        <title>Genome sequencing of the rare red list fungi Hericium alpestre (H. flagellum).</title>
        <authorList>
            <person name="Buettner E."/>
            <person name="Kellner H."/>
        </authorList>
    </citation>
    <scope>NUCLEOTIDE SEQUENCE [LARGE SCALE GENOMIC DNA]</scope>
    <source>
        <strain evidence="1 2">DSM 108284</strain>
    </source>
</reference>
<dbReference type="Pfam" id="PF13365">
    <property type="entry name" value="Trypsin_2"/>
    <property type="match status" value="1"/>
</dbReference>
<organism evidence="1 2">
    <name type="scientific">Hericium alpestre</name>
    <dbReference type="NCBI Taxonomy" id="135208"/>
    <lineage>
        <taxon>Eukaryota</taxon>
        <taxon>Fungi</taxon>
        <taxon>Dikarya</taxon>
        <taxon>Basidiomycota</taxon>
        <taxon>Agaricomycotina</taxon>
        <taxon>Agaricomycetes</taxon>
        <taxon>Russulales</taxon>
        <taxon>Hericiaceae</taxon>
        <taxon>Hericium</taxon>
    </lineage>
</organism>
<name>A0A4Y9ZMB8_9AGAM</name>
<dbReference type="Proteomes" id="UP000298061">
    <property type="component" value="Unassembled WGS sequence"/>
</dbReference>
<dbReference type="STRING" id="135208.A0A4Y9ZMB8"/>
<gene>
    <name evidence="1" type="ORF">EWM64_g9354</name>
</gene>
<comment type="caution">
    <text evidence="1">The sequence shown here is derived from an EMBL/GenBank/DDBJ whole genome shotgun (WGS) entry which is preliminary data.</text>
</comment>
<keyword evidence="2" id="KW-1185">Reference proteome</keyword>
<dbReference type="InterPro" id="IPR009003">
    <property type="entry name" value="Peptidase_S1_PA"/>
</dbReference>
<evidence type="ECO:0000313" key="2">
    <source>
        <dbReference type="Proteomes" id="UP000298061"/>
    </source>
</evidence>
<dbReference type="AlphaFoldDB" id="A0A4Y9ZMB8"/>
<dbReference type="OrthoDB" id="10054765at2759"/>
<evidence type="ECO:0000313" key="1">
    <source>
        <dbReference type="EMBL" id="TFY74658.1"/>
    </source>
</evidence>
<protein>
    <submittedName>
        <fullName evidence="1">Uncharacterized protein</fullName>
    </submittedName>
</protein>
<dbReference type="EMBL" id="SFCI01001959">
    <property type="protein sequence ID" value="TFY74658.1"/>
    <property type="molecule type" value="Genomic_DNA"/>
</dbReference>
<sequence>MLRTATRVLLRPLCRHTRAYATADISVIVGEPPEPPNVPSTLDSRILDALARVPSSSRASLPQLIQQYLDRSGNVLDAHLHYESRPSDTRRLSFESLQSGGTDAPVHLLAHVVQEGNRHKITLSSAFALNATGDTPGESLIISCAHTLEEIRRSPLLVLPSTPPSPTYTADITGNRSSGSLILSSPATLASPITANPILSVLSSLPRSDILIFACAPPAPMRTLPVSLYPAHPGTRVHAHFVAHARPEEEGWEPWIEGTWAKWVSGTVLGYRDFAGREAEPGTYDSLSHMLFTPPPTAGSSGGPIIDEESGAVVGVMLGSRMDSVAEGVRGWGVPSEAIFEMFSLPGLNLKK</sequence>